<dbReference type="EMBL" id="CP012705">
    <property type="protein sequence ID" value="ALH83332.1"/>
    <property type="molecule type" value="Genomic_DNA"/>
</dbReference>
<dbReference type="EMBL" id="CP012704">
    <property type="protein sequence ID" value="ALH83306.1"/>
    <property type="molecule type" value="Genomic_DNA"/>
</dbReference>
<dbReference type="Pfam" id="PF13438">
    <property type="entry name" value="DUF4113"/>
    <property type="match status" value="1"/>
</dbReference>
<keyword evidence="3" id="KW-0614">Plasmid</keyword>
<dbReference type="KEGG" id="smag:AN936_26030"/>
<gene>
    <name evidence="2" type="ORF">AN936_26030</name>
    <name evidence="3" type="ORF">AN936_27030</name>
</gene>
<name>A0A0N9V209_SPHMC</name>
<organism evidence="3 4">
    <name type="scientific">Sphingopyxis macrogoltabida</name>
    <name type="common">Sphingomonas macrogoltabidus</name>
    <dbReference type="NCBI Taxonomy" id="33050"/>
    <lineage>
        <taxon>Bacteria</taxon>
        <taxon>Pseudomonadati</taxon>
        <taxon>Pseudomonadota</taxon>
        <taxon>Alphaproteobacteria</taxon>
        <taxon>Sphingomonadales</taxon>
        <taxon>Sphingomonadaceae</taxon>
        <taxon>Sphingopyxis</taxon>
    </lineage>
</organism>
<reference evidence="3 4" key="1">
    <citation type="journal article" date="2015" name="Genome Announc.">
        <title>Complete Genome Sequence of Polypropylene Glycol- and Polyethylene Glycol-Degrading Sphingopyxis macrogoltabida Strain EY-1.</title>
        <authorList>
            <person name="Ohtsubo Y."/>
            <person name="Nagata Y."/>
            <person name="Numata M."/>
            <person name="Tsuchikane K."/>
            <person name="Hosoyama A."/>
            <person name="Yamazoe A."/>
            <person name="Tsuda M."/>
            <person name="Fujita N."/>
            <person name="Kawai F."/>
        </authorList>
    </citation>
    <scope>NUCLEOTIDE SEQUENCE [LARGE SCALE GENOMIC DNA]</scope>
    <source>
        <strain evidence="3 4">EY-1</strain>
        <plasmid evidence="2">4</plasmid>
        <plasmid evidence="3">5</plasmid>
    </source>
</reference>
<dbReference type="Proteomes" id="UP000058074">
    <property type="component" value="Plasmid 5"/>
</dbReference>
<dbReference type="Proteomes" id="UP000058074">
    <property type="component" value="Plasmid 4"/>
</dbReference>
<protein>
    <recommendedName>
        <fullName evidence="1">DUF4113 domain-containing protein</fullName>
    </recommendedName>
</protein>
<dbReference type="PATRIC" id="fig|33050.5.peg.4972"/>
<proteinExistence type="predicted"/>
<geneLocation type="plasmid" evidence="3 4">
    <name>5</name>
</geneLocation>
<evidence type="ECO:0000313" key="3">
    <source>
        <dbReference type="EMBL" id="ALH83332.1"/>
    </source>
</evidence>
<dbReference type="KEGG" id="smag:AN936_27030"/>
<geneLocation type="plasmid" evidence="2 4">
    <name>4</name>
</geneLocation>
<dbReference type="InterPro" id="IPR025188">
    <property type="entry name" value="DUF4113"/>
</dbReference>
<accession>A0A0N9V209</accession>
<dbReference type="AlphaFoldDB" id="A0A0N9V209"/>
<evidence type="ECO:0000313" key="4">
    <source>
        <dbReference type="Proteomes" id="UP000058074"/>
    </source>
</evidence>
<sequence>MRAVVYANQATVVIEPTADSLALIRTATRAAAAMWRDGYRYQKTGIVLLDLYQSAGLPVADLFASFDPEKSKALMAALDPVNGRFGRNTLRPGAVAATPTWACDGVICLPAIRRGRQIFCAFTPESTLP</sequence>
<evidence type="ECO:0000259" key="1">
    <source>
        <dbReference type="Pfam" id="PF13438"/>
    </source>
</evidence>
<evidence type="ECO:0000313" key="2">
    <source>
        <dbReference type="EMBL" id="ALH83306.1"/>
    </source>
</evidence>
<feature type="domain" description="DUF4113" evidence="1">
    <location>
        <begin position="73"/>
        <end position="102"/>
    </location>
</feature>